<organism evidence="1 2">
    <name type="scientific">Gandjariella thermophila</name>
    <dbReference type="NCBI Taxonomy" id="1931992"/>
    <lineage>
        <taxon>Bacteria</taxon>
        <taxon>Bacillati</taxon>
        <taxon>Actinomycetota</taxon>
        <taxon>Actinomycetes</taxon>
        <taxon>Pseudonocardiales</taxon>
        <taxon>Pseudonocardiaceae</taxon>
        <taxon>Gandjariella</taxon>
    </lineage>
</organism>
<keyword evidence="2" id="KW-1185">Reference proteome</keyword>
<reference evidence="2" key="1">
    <citation type="submission" date="2019-04" db="EMBL/GenBank/DDBJ databases">
        <title>Draft genome sequence of Pseudonocardiaceae bacterium SL3-2-4.</title>
        <authorList>
            <person name="Ningsih F."/>
            <person name="Yokota A."/>
            <person name="Sakai Y."/>
            <person name="Nanatani K."/>
            <person name="Yabe S."/>
            <person name="Oetari A."/>
            <person name="Sjamsuridzal W."/>
        </authorList>
    </citation>
    <scope>NUCLEOTIDE SEQUENCE [LARGE SCALE GENOMIC DNA]</scope>
    <source>
        <strain evidence="2">SL3-2-4</strain>
    </source>
</reference>
<evidence type="ECO:0008006" key="3">
    <source>
        <dbReference type="Google" id="ProtNLM"/>
    </source>
</evidence>
<evidence type="ECO:0000313" key="2">
    <source>
        <dbReference type="Proteomes" id="UP000298860"/>
    </source>
</evidence>
<sequence>MADRKLRRFVASELRRLGLSAPFTRQHVCDAIARDRGRRLYLHPLPDDLGPDRPTGLWIATDRADHIMVDPATSRPHQDLIIYHEIGHIILHDNLLAELPAAETSPDVDQIADVVRQVQARAGYTRTEEHEAETVARLIWSKATRLRWAPLHTCHPDLGRALGVDHD</sequence>
<gene>
    <name evidence="1" type="ORF">GTS_54910</name>
</gene>
<proteinExistence type="predicted"/>
<name>A0A4D4JGU5_9PSEU</name>
<dbReference type="AlphaFoldDB" id="A0A4D4JGU5"/>
<dbReference type="EMBL" id="BJFL01000062">
    <property type="protein sequence ID" value="GDY33858.1"/>
    <property type="molecule type" value="Genomic_DNA"/>
</dbReference>
<dbReference type="Gene3D" id="1.10.10.2910">
    <property type="match status" value="1"/>
</dbReference>
<accession>A0A4D4JGU5</accession>
<dbReference type="Proteomes" id="UP000298860">
    <property type="component" value="Unassembled WGS sequence"/>
</dbReference>
<comment type="caution">
    <text evidence="1">The sequence shown here is derived from an EMBL/GenBank/DDBJ whole genome shotgun (WGS) entry which is preliminary data.</text>
</comment>
<dbReference type="RefSeq" id="WP_137816769.1">
    <property type="nucleotide sequence ID" value="NZ_BJFL01000062.1"/>
</dbReference>
<dbReference type="OrthoDB" id="4144896at2"/>
<evidence type="ECO:0000313" key="1">
    <source>
        <dbReference type="EMBL" id="GDY33858.1"/>
    </source>
</evidence>
<protein>
    <recommendedName>
        <fullName evidence="3">IrrE N-terminal-like domain-containing protein</fullName>
    </recommendedName>
</protein>